<protein>
    <submittedName>
        <fullName evidence="2">Uncharacterized protein</fullName>
    </submittedName>
</protein>
<dbReference type="Proteomes" id="UP000466554">
    <property type="component" value="Chromosome"/>
</dbReference>
<accession>A0A7I7U1I9</accession>
<feature type="region of interest" description="Disordered" evidence="1">
    <location>
        <begin position="53"/>
        <end position="83"/>
    </location>
</feature>
<dbReference type="EMBL" id="AP022598">
    <property type="protein sequence ID" value="BBY75188.1"/>
    <property type="molecule type" value="Genomic_DNA"/>
</dbReference>
<evidence type="ECO:0000256" key="1">
    <source>
        <dbReference type="SAM" id="MobiDB-lite"/>
    </source>
</evidence>
<dbReference type="AlphaFoldDB" id="A0A7I7U1I9"/>
<gene>
    <name evidence="2" type="ORF">MPRF_20870</name>
</gene>
<organism evidence="2 3">
    <name type="scientific">Mycolicibacterium parafortuitum</name>
    <name type="common">Mycobacterium parafortuitum</name>
    <dbReference type="NCBI Taxonomy" id="39692"/>
    <lineage>
        <taxon>Bacteria</taxon>
        <taxon>Bacillati</taxon>
        <taxon>Actinomycetota</taxon>
        <taxon>Actinomycetes</taxon>
        <taxon>Mycobacteriales</taxon>
        <taxon>Mycobacteriaceae</taxon>
        <taxon>Mycolicibacterium</taxon>
    </lineage>
</organism>
<name>A0A7I7U1I9_MYCPF</name>
<evidence type="ECO:0000313" key="2">
    <source>
        <dbReference type="EMBL" id="BBY75188.1"/>
    </source>
</evidence>
<reference evidence="2 3" key="1">
    <citation type="journal article" date="2019" name="Emerg. Microbes Infect.">
        <title>Comprehensive subspecies identification of 175 nontuberculous mycobacteria species based on 7547 genomic profiles.</title>
        <authorList>
            <person name="Matsumoto Y."/>
            <person name="Kinjo T."/>
            <person name="Motooka D."/>
            <person name="Nabeya D."/>
            <person name="Jung N."/>
            <person name="Uechi K."/>
            <person name="Horii T."/>
            <person name="Iida T."/>
            <person name="Fujita J."/>
            <person name="Nakamura S."/>
        </authorList>
    </citation>
    <scope>NUCLEOTIDE SEQUENCE [LARGE SCALE GENOMIC DNA]</scope>
    <source>
        <strain evidence="2 3">JCM 6367</strain>
    </source>
</reference>
<sequence>MAVVGRDPVDEHLDGVVVADVARAELVRRTLDGASGTRHHRCALLGEDLADAGSDAAHASRHKGNASGEAECNGALAGNGPVDGVSHCASVPSKCLLR</sequence>
<evidence type="ECO:0000313" key="3">
    <source>
        <dbReference type="Proteomes" id="UP000466554"/>
    </source>
</evidence>
<proteinExistence type="predicted"/>